<evidence type="ECO:0000313" key="3">
    <source>
        <dbReference type="Proteomes" id="UP001501470"/>
    </source>
</evidence>
<dbReference type="RefSeq" id="WP_344515137.1">
    <property type="nucleotide sequence ID" value="NZ_BAAAQD010000052.1"/>
</dbReference>
<comment type="caution">
    <text evidence="2">The sequence shown here is derived from an EMBL/GenBank/DDBJ whole genome shotgun (WGS) entry which is preliminary data.</text>
</comment>
<evidence type="ECO:0000256" key="1">
    <source>
        <dbReference type="SAM" id="MobiDB-lite"/>
    </source>
</evidence>
<dbReference type="EMBL" id="BAAAQD010000052">
    <property type="protein sequence ID" value="GAA1574537.1"/>
    <property type="molecule type" value="Genomic_DNA"/>
</dbReference>
<name>A0ABP4P7I7_9ACTN</name>
<gene>
    <name evidence="2" type="ORF">GCM10009827_115520</name>
</gene>
<evidence type="ECO:0008006" key="4">
    <source>
        <dbReference type="Google" id="ProtNLM"/>
    </source>
</evidence>
<reference evidence="3" key="1">
    <citation type="journal article" date="2019" name="Int. J. Syst. Evol. Microbiol.">
        <title>The Global Catalogue of Microorganisms (GCM) 10K type strain sequencing project: providing services to taxonomists for standard genome sequencing and annotation.</title>
        <authorList>
            <consortium name="The Broad Institute Genomics Platform"/>
            <consortium name="The Broad Institute Genome Sequencing Center for Infectious Disease"/>
            <person name="Wu L."/>
            <person name="Ma J."/>
        </authorList>
    </citation>
    <scope>NUCLEOTIDE SEQUENCE [LARGE SCALE GENOMIC DNA]</scope>
    <source>
        <strain evidence="3">JCM 15933</strain>
    </source>
</reference>
<dbReference type="InterPro" id="IPR027417">
    <property type="entry name" value="P-loop_NTPase"/>
</dbReference>
<dbReference type="SUPFAM" id="SSF52540">
    <property type="entry name" value="P-loop containing nucleoside triphosphate hydrolases"/>
    <property type="match status" value="1"/>
</dbReference>
<protein>
    <recommendedName>
        <fullName evidence="4">ATP-binding protein</fullName>
    </recommendedName>
</protein>
<feature type="compositionally biased region" description="Low complexity" evidence="1">
    <location>
        <begin position="534"/>
        <end position="549"/>
    </location>
</feature>
<evidence type="ECO:0000313" key="2">
    <source>
        <dbReference type="EMBL" id="GAA1574537.1"/>
    </source>
</evidence>
<dbReference type="Proteomes" id="UP001501470">
    <property type="component" value="Unassembled WGS sequence"/>
</dbReference>
<sequence length="559" mass="60540">MTRHRQDRPRVRREGALRDLIADEARSRDAARALAAVRLEQETLAAQEAKLTGPPPVGRRGGYGPAAGRPGSLLRLPPLVTTSAQLCSVFPFVTDGGLPVDGPLVGTEVYSRSGFTFSLHELYRAKLLSAPNMVVTGRIGTAKSSLLKTLAFRGVPFGQRFYVTDIRSEYAELAKLCGITPLRIGPGRGIVMNPLSGIRRDPGMSVPQWLQVQRTRRLLLLEGLLEIQLGGPLSEAERSLVEYAVDTVVRADDGTSPDRQGTPTLSQVLAAMGEPQHWQHRLTNLAYPLDTFIADSRRVRLALERLIRGAIGGVFDGDGTTAFTRLDFNEPGAVLDLRDIRASDQLTAMAMTCAQSWLEAELSRPDAGPRLCIYDEFALISRHLPLIRRMREQLKLARALGIGNALGFHRFSDLAAIGDGDSEAVRIARGLIEDSGVRISYGQEPGSLEPAREFLGATNVETDLLRFLRQGVGLWKIGTRSYVVRHQLSSIERGMVHTDSQMEALPDVVDAGKDPDDPDDAEARIEAAFTGQVAPNAGRGPAGRPAGAGQLSTAGRGAD</sequence>
<keyword evidence="3" id="KW-1185">Reference proteome</keyword>
<dbReference type="Gene3D" id="1.10.8.730">
    <property type="match status" value="1"/>
</dbReference>
<proteinExistence type="predicted"/>
<feature type="region of interest" description="Disordered" evidence="1">
    <location>
        <begin position="530"/>
        <end position="559"/>
    </location>
</feature>
<dbReference type="Gene3D" id="3.40.50.300">
    <property type="entry name" value="P-loop containing nucleotide triphosphate hydrolases"/>
    <property type="match status" value="1"/>
</dbReference>
<organism evidence="2 3">
    <name type="scientific">Dactylosporangium maewongense</name>
    <dbReference type="NCBI Taxonomy" id="634393"/>
    <lineage>
        <taxon>Bacteria</taxon>
        <taxon>Bacillati</taxon>
        <taxon>Actinomycetota</taxon>
        <taxon>Actinomycetes</taxon>
        <taxon>Micromonosporales</taxon>
        <taxon>Micromonosporaceae</taxon>
        <taxon>Dactylosporangium</taxon>
    </lineage>
</organism>
<feature type="region of interest" description="Disordered" evidence="1">
    <location>
        <begin position="46"/>
        <end position="68"/>
    </location>
</feature>
<accession>A0ABP4P7I7</accession>